<feature type="transmembrane region" description="Helical" evidence="1">
    <location>
        <begin position="66"/>
        <end position="87"/>
    </location>
</feature>
<evidence type="ECO:0000313" key="2">
    <source>
        <dbReference type="EnsemblMetazoa" id="GBRI035919-PA"/>
    </source>
</evidence>
<keyword evidence="1" id="KW-0812">Transmembrane</keyword>
<name>A0A1A9WXB4_9MUSC</name>
<dbReference type="VEuPathDB" id="VectorBase:GBRI035919"/>
<sequence>MKARWLASRGCARRDACIRVLAIDYSRQPLNLTLRGNCEFFDNTTNFIKYLLKVVEKNRKMRSQNIVVVVVVIALIQCCFGLSPHVLCRNKTPLKIKHHCGVHKSGASSSLRCLSVEKILRPGKQHDIYLVTNSSQGINT</sequence>
<dbReference type="Proteomes" id="UP000091820">
    <property type="component" value="Unassembled WGS sequence"/>
</dbReference>
<proteinExistence type="predicted"/>
<keyword evidence="1" id="KW-1133">Transmembrane helix</keyword>
<keyword evidence="1" id="KW-0472">Membrane</keyword>
<accession>A0A1A9WXB4</accession>
<reference evidence="3" key="1">
    <citation type="submission" date="2014-03" db="EMBL/GenBank/DDBJ databases">
        <authorList>
            <person name="Aksoy S."/>
            <person name="Warren W."/>
            <person name="Wilson R.K."/>
        </authorList>
    </citation>
    <scope>NUCLEOTIDE SEQUENCE [LARGE SCALE GENOMIC DNA]</scope>
    <source>
        <strain evidence="3">IAEA</strain>
    </source>
</reference>
<evidence type="ECO:0000256" key="1">
    <source>
        <dbReference type="SAM" id="Phobius"/>
    </source>
</evidence>
<dbReference type="EnsemblMetazoa" id="GBRI035919-RA">
    <property type="protein sequence ID" value="GBRI035919-PA"/>
    <property type="gene ID" value="GBRI035919"/>
</dbReference>
<keyword evidence="3" id="KW-1185">Reference proteome</keyword>
<reference evidence="2" key="2">
    <citation type="submission" date="2020-05" db="UniProtKB">
        <authorList>
            <consortium name="EnsemblMetazoa"/>
        </authorList>
    </citation>
    <scope>IDENTIFICATION</scope>
    <source>
        <strain evidence="2">IAEA</strain>
    </source>
</reference>
<evidence type="ECO:0000313" key="3">
    <source>
        <dbReference type="Proteomes" id="UP000091820"/>
    </source>
</evidence>
<protein>
    <submittedName>
        <fullName evidence="2">Uncharacterized protein</fullName>
    </submittedName>
</protein>
<dbReference type="AlphaFoldDB" id="A0A1A9WXB4"/>
<organism evidence="2 3">
    <name type="scientific">Glossina brevipalpis</name>
    <dbReference type="NCBI Taxonomy" id="37001"/>
    <lineage>
        <taxon>Eukaryota</taxon>
        <taxon>Metazoa</taxon>
        <taxon>Ecdysozoa</taxon>
        <taxon>Arthropoda</taxon>
        <taxon>Hexapoda</taxon>
        <taxon>Insecta</taxon>
        <taxon>Pterygota</taxon>
        <taxon>Neoptera</taxon>
        <taxon>Endopterygota</taxon>
        <taxon>Diptera</taxon>
        <taxon>Brachycera</taxon>
        <taxon>Muscomorpha</taxon>
        <taxon>Hippoboscoidea</taxon>
        <taxon>Glossinidae</taxon>
        <taxon>Glossina</taxon>
    </lineage>
</organism>